<dbReference type="InterPro" id="IPR045375">
    <property type="entry name" value="Put_radical_SAM-like_N"/>
</dbReference>
<dbReference type="InterPro" id="IPR036034">
    <property type="entry name" value="PDZ_sf"/>
</dbReference>
<reference evidence="4" key="1">
    <citation type="submission" date="2021-05" db="EMBL/GenBank/DDBJ databases">
        <authorList>
            <person name="Pietrasiak N."/>
            <person name="Ward R."/>
            <person name="Stajich J.E."/>
            <person name="Kurbessoian T."/>
        </authorList>
    </citation>
    <scope>NUCLEOTIDE SEQUENCE</scope>
    <source>
        <strain evidence="4">CPER-KK1</strain>
    </source>
</reference>
<dbReference type="InterPro" id="IPR007549">
    <property type="entry name" value="DUF512"/>
</dbReference>
<reference evidence="4" key="2">
    <citation type="journal article" date="2022" name="Microbiol. Resour. Announc.">
        <title>Metagenome Sequencing to Explore Phylogenomics of Terrestrial Cyanobacteria.</title>
        <authorList>
            <person name="Ward R.D."/>
            <person name="Stajich J.E."/>
            <person name="Johansen J.R."/>
            <person name="Huntemann M."/>
            <person name="Clum A."/>
            <person name="Foster B."/>
            <person name="Foster B."/>
            <person name="Roux S."/>
            <person name="Palaniappan K."/>
            <person name="Varghese N."/>
            <person name="Mukherjee S."/>
            <person name="Reddy T.B.K."/>
            <person name="Daum C."/>
            <person name="Copeland A."/>
            <person name="Chen I.A."/>
            <person name="Ivanova N.N."/>
            <person name="Kyrpides N.C."/>
            <person name="Shapiro N."/>
            <person name="Eloe-Fadrosh E.A."/>
            <person name="Pietrasiak N."/>
        </authorList>
    </citation>
    <scope>NUCLEOTIDE SEQUENCE</scope>
    <source>
        <strain evidence="4">CPER-KK1</strain>
    </source>
</reference>
<dbReference type="SUPFAM" id="SSF102114">
    <property type="entry name" value="Radical SAM enzymes"/>
    <property type="match status" value="1"/>
</dbReference>
<dbReference type="NCBIfam" id="TIGR03279">
    <property type="entry name" value="cyano_FeS_chp"/>
    <property type="match status" value="1"/>
</dbReference>
<comment type="caution">
    <text evidence="4">The sequence shown here is derived from an EMBL/GenBank/DDBJ whole genome shotgun (WGS) entry which is preliminary data.</text>
</comment>
<dbReference type="Gene3D" id="3.20.20.70">
    <property type="entry name" value="Aldolase class I"/>
    <property type="match status" value="1"/>
</dbReference>
<feature type="domain" description="PDZ" evidence="2">
    <location>
        <begin position="11"/>
        <end position="58"/>
    </location>
</feature>
<organism evidence="4 5">
    <name type="scientific">Symplocastrum torsivum CPER-KK1</name>
    <dbReference type="NCBI Taxonomy" id="450513"/>
    <lineage>
        <taxon>Bacteria</taxon>
        <taxon>Bacillati</taxon>
        <taxon>Cyanobacteriota</taxon>
        <taxon>Cyanophyceae</taxon>
        <taxon>Oscillatoriophycideae</taxon>
        <taxon>Oscillatoriales</taxon>
        <taxon>Microcoleaceae</taxon>
        <taxon>Symplocastrum</taxon>
    </lineage>
</organism>
<feature type="domain" description="Putative radical SAM N-terminal" evidence="3">
    <location>
        <begin position="72"/>
        <end position="216"/>
    </location>
</feature>
<proteinExistence type="predicted"/>
<dbReference type="InterPro" id="IPR017673">
    <property type="entry name" value="CHP03279_fam"/>
</dbReference>
<name>A0A951UDJ0_9CYAN</name>
<evidence type="ECO:0000259" key="3">
    <source>
        <dbReference type="Pfam" id="PF19238"/>
    </source>
</evidence>
<dbReference type="InterPro" id="IPR013785">
    <property type="entry name" value="Aldolase_TIM"/>
</dbReference>
<accession>A0A951UDJ0</accession>
<dbReference type="InterPro" id="IPR041489">
    <property type="entry name" value="PDZ_6"/>
</dbReference>
<dbReference type="SUPFAM" id="SSF50156">
    <property type="entry name" value="PDZ domain-like"/>
    <property type="match status" value="1"/>
</dbReference>
<dbReference type="AlphaFoldDB" id="A0A951UDJ0"/>
<dbReference type="EMBL" id="JAHHIF010000078">
    <property type="protein sequence ID" value="MBW4548967.1"/>
    <property type="molecule type" value="Genomic_DNA"/>
</dbReference>
<evidence type="ECO:0000313" key="5">
    <source>
        <dbReference type="Proteomes" id="UP000753908"/>
    </source>
</evidence>
<dbReference type="InterPro" id="IPR058240">
    <property type="entry name" value="rSAM_sf"/>
</dbReference>
<dbReference type="Pfam" id="PF17820">
    <property type="entry name" value="PDZ_6"/>
    <property type="match status" value="1"/>
</dbReference>
<sequence>MSEISVRPALITNVLPDSIAAEIGFEPGDAIVAINGTRPRDLIDYQFLCADEVLELEVLDAAGKSHSVEIEKDYDDDLGLEFETALFDGLIQCNNRCPFCFIDQQPPGKRQSLYLKDDDYRLSFLYGSYLTLTNLTQKEWDRIEQMRLSPLYVSVHATEPDIRRRLLKNQRAGQILEQLKWFQERRLQIHAQVVVCPGINDGIHLERTLLDLAQFHAGEVPAVASAAVVPVGLTRFRPTEDELTPVSHEKAEEVIRQVQQLQEKFRQQLGSTFAWLADEWFLIARQDLPPESHYEDYPQIGNGVGSIRQFLKQFQNIASEKLPPRLDTHRSFTWVVGNAVEQAFQPLVQQLNAVEGLDVRLAALRSDYWGQEITVTGLLTGQDLLKGLQGKDLGEAILLPSLMLKQNDTRFLDDMTVEELTRQLETPILPVNGTEELIEACIKHSFCTKPSEWNSGAIQPKSAAGALVRTD</sequence>
<evidence type="ECO:0000259" key="2">
    <source>
        <dbReference type="Pfam" id="PF17820"/>
    </source>
</evidence>
<protein>
    <submittedName>
        <fullName evidence="4">TIGR03279 family radical SAM protein</fullName>
    </submittedName>
</protein>
<gene>
    <name evidence="4" type="ORF">KME25_31870</name>
</gene>
<dbReference type="Proteomes" id="UP000753908">
    <property type="component" value="Unassembled WGS sequence"/>
</dbReference>
<evidence type="ECO:0000259" key="1">
    <source>
        <dbReference type="Pfam" id="PF04459"/>
    </source>
</evidence>
<feature type="domain" description="DUF512" evidence="1">
    <location>
        <begin position="229"/>
        <end position="432"/>
    </location>
</feature>
<evidence type="ECO:0000313" key="4">
    <source>
        <dbReference type="EMBL" id="MBW4548967.1"/>
    </source>
</evidence>
<dbReference type="Pfam" id="PF19238">
    <property type="entry name" value="Radical_SAM_2"/>
    <property type="match status" value="1"/>
</dbReference>
<dbReference type="Gene3D" id="2.30.42.10">
    <property type="match status" value="1"/>
</dbReference>
<dbReference type="Pfam" id="PF04459">
    <property type="entry name" value="DUF512"/>
    <property type="match status" value="1"/>
</dbReference>